<dbReference type="InterPro" id="IPR050266">
    <property type="entry name" value="AB_hydrolase_sf"/>
</dbReference>
<dbReference type="GO" id="GO:0016787">
    <property type="term" value="F:hydrolase activity"/>
    <property type="evidence" value="ECO:0007669"/>
    <property type="project" value="UniProtKB-KW"/>
</dbReference>
<feature type="domain" description="AB hydrolase-1" evidence="1">
    <location>
        <begin position="5"/>
        <end position="224"/>
    </location>
</feature>
<comment type="caution">
    <text evidence="2">The sequence shown here is derived from an EMBL/GenBank/DDBJ whole genome shotgun (WGS) entry which is preliminary data.</text>
</comment>
<reference evidence="2" key="1">
    <citation type="submission" date="2022-03" db="EMBL/GenBank/DDBJ databases">
        <title>The complete genome sequence of a Methyloterrigena soli.</title>
        <authorList>
            <person name="Zi Z."/>
        </authorList>
    </citation>
    <scope>NUCLEOTIDE SEQUENCE</scope>
    <source>
        <strain evidence="2">M48</strain>
    </source>
</reference>
<dbReference type="Pfam" id="PF12697">
    <property type="entry name" value="Abhydrolase_6"/>
    <property type="match status" value="1"/>
</dbReference>
<evidence type="ECO:0000313" key="2">
    <source>
        <dbReference type="EMBL" id="MCI0126648.1"/>
    </source>
</evidence>
<dbReference type="PANTHER" id="PTHR43798:SF29">
    <property type="entry name" value="AB HYDROLASE-1 DOMAIN-CONTAINING PROTEIN"/>
    <property type="match status" value="1"/>
</dbReference>
<organism evidence="2 3">
    <name type="scientific">Paradevosia shaoguanensis</name>
    <dbReference type="NCBI Taxonomy" id="1335043"/>
    <lineage>
        <taxon>Bacteria</taxon>
        <taxon>Pseudomonadati</taxon>
        <taxon>Pseudomonadota</taxon>
        <taxon>Alphaproteobacteria</taxon>
        <taxon>Hyphomicrobiales</taxon>
        <taxon>Devosiaceae</taxon>
        <taxon>Paradevosia</taxon>
    </lineage>
</organism>
<dbReference type="AlphaFoldDB" id="A0AA41QM19"/>
<accession>A0AA41QM19</accession>
<dbReference type="Proteomes" id="UP001156140">
    <property type="component" value="Unassembled WGS sequence"/>
</dbReference>
<name>A0AA41QM19_9HYPH</name>
<dbReference type="InterPro" id="IPR000073">
    <property type="entry name" value="AB_hydrolase_1"/>
</dbReference>
<gene>
    <name evidence="2" type="ORF">ML536_07395</name>
</gene>
<proteinExistence type="predicted"/>
<dbReference type="PANTHER" id="PTHR43798">
    <property type="entry name" value="MONOACYLGLYCEROL LIPASE"/>
    <property type="match status" value="1"/>
</dbReference>
<dbReference type="Gene3D" id="3.40.50.1820">
    <property type="entry name" value="alpha/beta hydrolase"/>
    <property type="match status" value="1"/>
</dbReference>
<protein>
    <submittedName>
        <fullName evidence="2">Alpha/beta hydrolase</fullName>
    </submittedName>
</protein>
<dbReference type="RefSeq" id="WP_281735452.1">
    <property type="nucleotide sequence ID" value="NZ_JAKETQ010000001.1"/>
</dbReference>
<sequence>MPEPLVLLPGLQSDHRSWVNQTRHFSPSRQVIVPQRHQHCDSIAEMGERVLEQLPPRFHLAAWSMGGYIALQLLPKLAGRLLSLTLVSTSARPEDPASTARRMEILDLAEREGMAASNRRSMTQACLDFDAIDPDIRAGLRDASVELGLEAFRGQQRAIINRPDSRGMLRLVECPTLVLVGDQDTVTPPECAREIHEAIAGSRFVVIENCGHCAPLEYPELVNALLEDWWSRGYQSDLRSSAAGA</sequence>
<keyword evidence="3" id="KW-1185">Reference proteome</keyword>
<dbReference type="SUPFAM" id="SSF53474">
    <property type="entry name" value="alpha/beta-Hydrolases"/>
    <property type="match status" value="1"/>
</dbReference>
<keyword evidence="2" id="KW-0378">Hydrolase</keyword>
<evidence type="ECO:0000313" key="3">
    <source>
        <dbReference type="Proteomes" id="UP001156140"/>
    </source>
</evidence>
<evidence type="ECO:0000259" key="1">
    <source>
        <dbReference type="Pfam" id="PF12697"/>
    </source>
</evidence>
<dbReference type="InterPro" id="IPR029058">
    <property type="entry name" value="AB_hydrolase_fold"/>
</dbReference>
<dbReference type="EMBL" id="JALAZD010000001">
    <property type="protein sequence ID" value="MCI0126648.1"/>
    <property type="molecule type" value="Genomic_DNA"/>
</dbReference>